<dbReference type="Proteomes" id="UP000242699">
    <property type="component" value="Unassembled WGS sequence"/>
</dbReference>
<keyword evidence="1" id="KW-0472">Membrane</keyword>
<keyword evidence="1" id="KW-1133">Transmembrane helix</keyword>
<evidence type="ECO:0000256" key="1">
    <source>
        <dbReference type="SAM" id="Phobius"/>
    </source>
</evidence>
<proteinExistence type="predicted"/>
<feature type="transmembrane region" description="Helical" evidence="1">
    <location>
        <begin position="71"/>
        <end position="93"/>
    </location>
</feature>
<comment type="caution">
    <text evidence="2">The sequence shown here is derived from an EMBL/GenBank/DDBJ whole genome shotgun (WGS) entry which is preliminary data.</text>
</comment>
<accession>A0A2T2X7B9</accession>
<protein>
    <submittedName>
        <fullName evidence="2">Uncharacterized protein</fullName>
    </submittedName>
</protein>
<feature type="transmembrane region" description="Helical" evidence="1">
    <location>
        <begin position="99"/>
        <end position="118"/>
    </location>
</feature>
<gene>
    <name evidence="2" type="ORF">C7B43_06415</name>
</gene>
<sequence>MSWKDRLPWLLLAALWLESALFHSYLSSAIPLFPVFVTLPQGWSVWIPPLVVALLYITLGRMFAKKSWLPWTLTTLSSVYILADIVIFSTHLGQHAESLWFRFSGAVTVLLLFIFAVTQKNVRPGSWVSVIAAIGMISAFWGSPWWAYVMALMLAGKIWRWRRLPAETQKSEKPR</sequence>
<dbReference type="EMBL" id="PXYT01000011">
    <property type="protein sequence ID" value="PSR30346.1"/>
    <property type="molecule type" value="Genomic_DNA"/>
</dbReference>
<name>A0A2T2X7B9_9FIRM</name>
<feature type="transmembrane region" description="Helical" evidence="1">
    <location>
        <begin position="45"/>
        <end position="64"/>
    </location>
</feature>
<evidence type="ECO:0000313" key="3">
    <source>
        <dbReference type="Proteomes" id="UP000242699"/>
    </source>
</evidence>
<dbReference type="AlphaFoldDB" id="A0A2T2X7B9"/>
<reference evidence="2 3" key="1">
    <citation type="journal article" date="2014" name="BMC Genomics">
        <title>Comparison of environmental and isolate Sulfobacillus genomes reveals diverse carbon, sulfur, nitrogen, and hydrogen metabolisms.</title>
        <authorList>
            <person name="Justice N.B."/>
            <person name="Norman A."/>
            <person name="Brown C.T."/>
            <person name="Singh A."/>
            <person name="Thomas B.C."/>
            <person name="Banfield J.F."/>
        </authorList>
    </citation>
    <scope>NUCLEOTIDE SEQUENCE [LARGE SCALE GENOMIC DNA]</scope>
    <source>
        <strain evidence="2">AMDSBA1</strain>
    </source>
</reference>
<feature type="transmembrane region" description="Helical" evidence="1">
    <location>
        <begin position="130"/>
        <end position="155"/>
    </location>
</feature>
<evidence type="ECO:0000313" key="2">
    <source>
        <dbReference type="EMBL" id="PSR30346.1"/>
    </source>
</evidence>
<keyword evidence="1" id="KW-0812">Transmembrane</keyword>
<organism evidence="2 3">
    <name type="scientific">Sulfobacillus benefaciens</name>
    <dbReference type="NCBI Taxonomy" id="453960"/>
    <lineage>
        <taxon>Bacteria</taxon>
        <taxon>Bacillati</taxon>
        <taxon>Bacillota</taxon>
        <taxon>Clostridia</taxon>
        <taxon>Eubacteriales</taxon>
        <taxon>Clostridiales Family XVII. Incertae Sedis</taxon>
        <taxon>Sulfobacillus</taxon>
    </lineage>
</organism>